<evidence type="ECO:0000256" key="1">
    <source>
        <dbReference type="SAM" id="MobiDB-lite"/>
    </source>
</evidence>
<keyword evidence="3" id="KW-1185">Reference proteome</keyword>
<reference evidence="2 3" key="1">
    <citation type="submission" date="2017-12" db="EMBL/GenBank/DDBJ databases">
        <title>Genomes of bacteria within cyanobacterial aggregates.</title>
        <authorList>
            <person name="Cai H."/>
        </authorList>
    </citation>
    <scope>NUCLEOTIDE SEQUENCE [LARGE SCALE GENOMIC DNA]</scope>
    <source>
        <strain evidence="2 3">TH16</strain>
    </source>
</reference>
<dbReference type="KEGG" id="ncb:C0V82_01110"/>
<accession>A0A2K9NA11</accession>
<organism evidence="2 3">
    <name type="scientific">Niveispirillum cyanobacteriorum</name>
    <dbReference type="NCBI Taxonomy" id="1612173"/>
    <lineage>
        <taxon>Bacteria</taxon>
        <taxon>Pseudomonadati</taxon>
        <taxon>Pseudomonadota</taxon>
        <taxon>Alphaproteobacteria</taxon>
        <taxon>Rhodospirillales</taxon>
        <taxon>Azospirillaceae</taxon>
        <taxon>Niveispirillum</taxon>
    </lineage>
</organism>
<feature type="compositionally biased region" description="Basic and acidic residues" evidence="1">
    <location>
        <begin position="68"/>
        <end position="82"/>
    </location>
</feature>
<dbReference type="AlphaFoldDB" id="A0A2K9NA11"/>
<feature type="compositionally biased region" description="Basic residues" evidence="1">
    <location>
        <begin position="83"/>
        <end position="92"/>
    </location>
</feature>
<evidence type="ECO:0000313" key="2">
    <source>
        <dbReference type="EMBL" id="AUN29005.1"/>
    </source>
</evidence>
<evidence type="ECO:0000313" key="3">
    <source>
        <dbReference type="Proteomes" id="UP000234752"/>
    </source>
</evidence>
<name>A0A2K9NA11_9PROT</name>
<proteinExistence type="predicted"/>
<dbReference type="EMBL" id="CP025611">
    <property type="protein sequence ID" value="AUN29005.1"/>
    <property type="molecule type" value="Genomic_DNA"/>
</dbReference>
<protein>
    <submittedName>
        <fullName evidence="2">Uncharacterized protein</fullName>
    </submittedName>
</protein>
<gene>
    <name evidence="2" type="ORF">C0V82_01110</name>
</gene>
<dbReference type="Proteomes" id="UP000234752">
    <property type="component" value="Chromosome eg_1"/>
</dbReference>
<sequence>MGSRGLLICREWNQRKPAFHKKEAIMPMPNNTSPRLAESEWRQARTRPGPMQHPAARQSHTNEQGAADLREKEWRAARPTDHVKRKAQVGRT</sequence>
<feature type="region of interest" description="Disordered" evidence="1">
    <location>
        <begin position="21"/>
        <end position="92"/>
    </location>
</feature>